<reference evidence="2" key="1">
    <citation type="submission" date="2018-10" db="EMBL/GenBank/DDBJ databases">
        <authorList>
            <person name="Peiro R."/>
            <person name="Begona"/>
            <person name="Cbmso G."/>
            <person name="Lopez M."/>
            <person name="Gonzalez S."/>
            <person name="Sacristan E."/>
            <person name="Castillo E."/>
        </authorList>
    </citation>
    <scope>NUCLEOTIDE SEQUENCE [LARGE SCALE GENOMIC DNA]</scope>
</reference>
<evidence type="ECO:0000313" key="2">
    <source>
        <dbReference type="Proteomes" id="UP000289200"/>
    </source>
</evidence>
<dbReference type="OrthoDB" id="8220391at2"/>
<evidence type="ECO:0000313" key="1">
    <source>
        <dbReference type="EMBL" id="VCU08823.1"/>
    </source>
</evidence>
<organism evidence="1 2">
    <name type="scientific">Rhodoplanes serenus</name>
    <dbReference type="NCBI Taxonomy" id="200615"/>
    <lineage>
        <taxon>Bacteria</taxon>
        <taxon>Pseudomonadati</taxon>
        <taxon>Pseudomonadota</taxon>
        <taxon>Alphaproteobacteria</taxon>
        <taxon>Hyphomicrobiales</taxon>
        <taxon>Nitrobacteraceae</taxon>
        <taxon>Rhodoplanes</taxon>
    </lineage>
</organism>
<sequence length="225" mass="24208">MATFTRLKSSSWRAQVRRKGTYVNETFLRRRDAGRPLAAPALLLLTGLAAIAQDHHIGPPAGATGGSGPSAPMVGVRHWVTASVHPARSTADEPGDTATRLSSLTLRIQISDHAPDLRFYGIVAKTWTDVDRRTGTSETIVWEAARCHRERGTPKVGVVSLDGRSDVAPVAALVRQRGRRMPTDEIVVRKVLTPQAPTALLAIDATTTTSGLGIRVTLHGETCRL</sequence>
<name>A0A447CU97_9BRAD</name>
<keyword evidence="2" id="KW-1185">Reference proteome</keyword>
<gene>
    <name evidence="1" type="ORF">RHODGE_RHODGE_01985</name>
</gene>
<accession>A0A447CU97</accession>
<dbReference type="EMBL" id="UWOC01000136">
    <property type="protein sequence ID" value="VCU08823.1"/>
    <property type="molecule type" value="Genomic_DNA"/>
</dbReference>
<comment type="caution">
    <text evidence="1">The sequence shown here is derived from an EMBL/GenBank/DDBJ whole genome shotgun (WGS) entry which is preliminary data.</text>
</comment>
<dbReference type="Proteomes" id="UP000289200">
    <property type="component" value="Unassembled WGS sequence"/>
</dbReference>
<dbReference type="AlphaFoldDB" id="A0A447CU97"/>
<proteinExistence type="predicted"/>
<protein>
    <submittedName>
        <fullName evidence="1">Uncharacterized protein</fullName>
    </submittedName>
</protein>